<gene>
    <name evidence="2" type="ORF">AKAME5_002035000</name>
</gene>
<comment type="caution">
    <text evidence="2">The sequence shown here is derived from an EMBL/GenBank/DDBJ whole genome shotgun (WGS) entry which is preliminary data.</text>
</comment>
<sequence length="205" mass="23826">MMSRKIDQSRDIIPEKLQSWFDRELSEAAERLVEDYRKIDTHRHAIQRCRPQVSGTLDPEKNLLLHESLEGKKKNDCHTRIAEQVRVFSDVTGQTFGAHVTILEKEAMSRIQGNKSVILVLMHHTRNPDHVTKGTRWSENYQQVVLVVHVLFHETKQGLLECEKNENAVQHIQEMLMRYTRPQESGHVDEHKTEGSSRPKCCSIL</sequence>
<evidence type="ECO:0000256" key="1">
    <source>
        <dbReference type="SAM" id="MobiDB-lite"/>
    </source>
</evidence>
<evidence type="ECO:0000313" key="3">
    <source>
        <dbReference type="Proteomes" id="UP001279410"/>
    </source>
</evidence>
<keyword evidence="3" id="KW-1185">Reference proteome</keyword>
<feature type="region of interest" description="Disordered" evidence="1">
    <location>
        <begin position="183"/>
        <end position="205"/>
    </location>
</feature>
<proteinExistence type="predicted"/>
<protein>
    <submittedName>
        <fullName evidence="2">Uncharacterized protein</fullName>
    </submittedName>
</protein>
<dbReference type="EMBL" id="BRZM01000166">
    <property type="protein sequence ID" value="GLD69037.1"/>
    <property type="molecule type" value="Genomic_DNA"/>
</dbReference>
<reference evidence="2" key="1">
    <citation type="submission" date="2022-08" db="EMBL/GenBank/DDBJ databases">
        <title>Genome sequencing of akame (Lates japonicus).</title>
        <authorList>
            <person name="Hashiguchi Y."/>
            <person name="Takahashi H."/>
        </authorList>
    </citation>
    <scope>NUCLEOTIDE SEQUENCE</scope>
    <source>
        <strain evidence="2">Kochi</strain>
    </source>
</reference>
<accession>A0AAD3NBY4</accession>
<dbReference type="PANTHER" id="PTHR34488:SF1">
    <property type="entry name" value="SI:CH211-245H14.1-RELATED"/>
    <property type="match status" value="1"/>
</dbReference>
<dbReference type="Proteomes" id="UP001279410">
    <property type="component" value="Unassembled WGS sequence"/>
</dbReference>
<dbReference type="AlphaFoldDB" id="A0AAD3NBY4"/>
<dbReference type="PANTHER" id="PTHR34488">
    <property type="entry name" value="SI:CH211-245H14.1-RELATED"/>
    <property type="match status" value="1"/>
</dbReference>
<evidence type="ECO:0000313" key="2">
    <source>
        <dbReference type="EMBL" id="GLD69037.1"/>
    </source>
</evidence>
<organism evidence="2 3">
    <name type="scientific">Lates japonicus</name>
    <name type="common">Japanese lates</name>
    <dbReference type="NCBI Taxonomy" id="270547"/>
    <lineage>
        <taxon>Eukaryota</taxon>
        <taxon>Metazoa</taxon>
        <taxon>Chordata</taxon>
        <taxon>Craniata</taxon>
        <taxon>Vertebrata</taxon>
        <taxon>Euteleostomi</taxon>
        <taxon>Actinopterygii</taxon>
        <taxon>Neopterygii</taxon>
        <taxon>Teleostei</taxon>
        <taxon>Neoteleostei</taxon>
        <taxon>Acanthomorphata</taxon>
        <taxon>Carangaria</taxon>
        <taxon>Carangaria incertae sedis</taxon>
        <taxon>Centropomidae</taxon>
        <taxon>Lates</taxon>
    </lineage>
</organism>
<feature type="compositionally biased region" description="Basic and acidic residues" evidence="1">
    <location>
        <begin position="184"/>
        <end position="197"/>
    </location>
</feature>
<name>A0AAD3NBY4_LATJO</name>